<dbReference type="GeneID" id="61385640"/>
<dbReference type="RefSeq" id="WP_048252836.1">
    <property type="nucleotide sequence ID" value="NZ_CBCSIS010000040.1"/>
</dbReference>
<organism evidence="1 3">
    <name type="scientific">Pluralibacter gergoviae</name>
    <name type="common">Enterobacter gergoviae</name>
    <dbReference type="NCBI Taxonomy" id="61647"/>
    <lineage>
        <taxon>Bacteria</taxon>
        <taxon>Pseudomonadati</taxon>
        <taxon>Pseudomonadota</taxon>
        <taxon>Gammaproteobacteria</taxon>
        <taxon>Enterobacterales</taxon>
        <taxon>Enterobacteriaceae</taxon>
        <taxon>Pluralibacter</taxon>
    </lineage>
</organism>
<accession>A0A0J5M4Y1</accession>
<evidence type="ECO:0000313" key="3">
    <source>
        <dbReference type="Proteomes" id="UP000036196"/>
    </source>
</evidence>
<dbReference type="Proteomes" id="UP001236270">
    <property type="component" value="Unassembled WGS sequence"/>
</dbReference>
<dbReference type="STRING" id="61647.LG71_13640"/>
<dbReference type="PATRIC" id="fig|61647.14.peg.2211"/>
<dbReference type="AlphaFoldDB" id="A0A0J5M4Y1"/>
<gene>
    <name evidence="1" type="ORF">ABW06_02100</name>
    <name evidence="2" type="ORF">RBJ30_11025</name>
</gene>
<proteinExistence type="predicted"/>
<protein>
    <submittedName>
        <fullName evidence="1">Uncharacterized protein</fullName>
    </submittedName>
</protein>
<sequence>MIPKTYPQWFDCITRECGITLTGDFIRERLSVLENDAHQETRRFIACYGRPHLRNIIQWYRRAAAEISAGQRA</sequence>
<reference evidence="1 3" key="1">
    <citation type="submission" date="2015-05" db="EMBL/GenBank/DDBJ databases">
        <title>Genome sequences of Pluralibacter gergoviae.</title>
        <authorList>
            <person name="Greninger A.L."/>
            <person name="Miller S."/>
        </authorList>
    </citation>
    <scope>NUCLEOTIDE SEQUENCE [LARGE SCALE GENOMIC DNA]</scope>
    <source>
        <strain evidence="1 3">JS81F13</strain>
    </source>
</reference>
<dbReference type="eggNOG" id="ENOG5033ANX">
    <property type="taxonomic scope" value="Bacteria"/>
</dbReference>
<comment type="caution">
    <text evidence="1">The sequence shown here is derived from an EMBL/GenBank/DDBJ whole genome shotgun (WGS) entry which is preliminary data.</text>
</comment>
<keyword evidence="3" id="KW-1185">Reference proteome</keyword>
<dbReference type="EMBL" id="LDZF01000002">
    <property type="protein sequence ID" value="KMK16040.1"/>
    <property type="molecule type" value="Genomic_DNA"/>
</dbReference>
<dbReference type="EMBL" id="JAVDNV010000006">
    <property type="protein sequence ID" value="MDQ2309630.1"/>
    <property type="molecule type" value="Genomic_DNA"/>
</dbReference>
<reference evidence="2" key="2">
    <citation type="submission" date="2023-08" db="EMBL/GenBank/DDBJ databases">
        <title>WGS of pathogenic bacterial species, Los Angeles County Public Health Laboratories.</title>
        <authorList>
            <person name="Garrigues J.M."/>
            <person name="Green N.M."/>
        </authorList>
    </citation>
    <scope>NUCLEOTIDE SEQUENCE</scope>
    <source>
        <strain evidence="2">LACPHL-BACT-2023-00068</strain>
    </source>
</reference>
<name>A0A0J5M4Y1_PLUGE</name>
<dbReference type="Proteomes" id="UP000036196">
    <property type="component" value="Unassembled WGS sequence"/>
</dbReference>
<evidence type="ECO:0000313" key="1">
    <source>
        <dbReference type="EMBL" id="KMK16040.1"/>
    </source>
</evidence>
<dbReference type="OrthoDB" id="285538at2"/>
<evidence type="ECO:0000313" key="2">
    <source>
        <dbReference type="EMBL" id="MDQ2309630.1"/>
    </source>
</evidence>